<dbReference type="Pfam" id="PF01699">
    <property type="entry name" value="Na_Ca_ex"/>
    <property type="match status" value="2"/>
</dbReference>
<keyword evidence="6 8" id="KW-0472">Membrane</keyword>
<keyword evidence="5 8" id="KW-1133">Transmembrane helix</keyword>
<dbReference type="PANTHER" id="PTHR12266">
    <property type="entry name" value="NA+/CA2+ K+ INDEPENDENT EXCHANGER"/>
    <property type="match status" value="1"/>
</dbReference>
<feature type="compositionally biased region" description="Polar residues" evidence="7">
    <location>
        <begin position="375"/>
        <end position="406"/>
    </location>
</feature>
<feature type="transmembrane region" description="Helical" evidence="8">
    <location>
        <begin position="601"/>
        <end position="623"/>
    </location>
</feature>
<feature type="transmembrane region" description="Helical" evidence="8">
    <location>
        <begin position="116"/>
        <end position="138"/>
    </location>
</feature>
<feature type="transmembrane region" description="Helical" evidence="8">
    <location>
        <begin position="741"/>
        <end position="760"/>
    </location>
</feature>
<comment type="subcellular location">
    <subcellularLocation>
        <location evidence="1">Membrane</location>
        <topology evidence="1">Multi-pass membrane protein</topology>
    </subcellularLocation>
</comment>
<dbReference type="EMBL" id="LN723286">
    <property type="protein sequence ID" value="CEP10145.1"/>
    <property type="molecule type" value="Genomic_DNA"/>
</dbReference>
<dbReference type="InterPro" id="IPR004837">
    <property type="entry name" value="NaCa_Exmemb"/>
</dbReference>
<dbReference type="GO" id="GO:0016020">
    <property type="term" value="C:membrane"/>
    <property type="evidence" value="ECO:0007669"/>
    <property type="project" value="UniProtKB-SubCell"/>
</dbReference>
<feature type="transmembrane region" description="Helical" evidence="8">
    <location>
        <begin position="51"/>
        <end position="72"/>
    </location>
</feature>
<organism evidence="10 11">
    <name type="scientific">Parasitella parasitica</name>
    <dbReference type="NCBI Taxonomy" id="35722"/>
    <lineage>
        <taxon>Eukaryota</taxon>
        <taxon>Fungi</taxon>
        <taxon>Fungi incertae sedis</taxon>
        <taxon>Mucoromycota</taxon>
        <taxon>Mucoromycotina</taxon>
        <taxon>Mucoromycetes</taxon>
        <taxon>Mucorales</taxon>
        <taxon>Mucorineae</taxon>
        <taxon>Mucoraceae</taxon>
        <taxon>Parasitella</taxon>
    </lineage>
</organism>
<evidence type="ECO:0000256" key="4">
    <source>
        <dbReference type="ARBA" id="ARBA00022692"/>
    </source>
</evidence>
<feature type="transmembrane region" description="Helical" evidence="8">
    <location>
        <begin position="150"/>
        <end position="169"/>
    </location>
</feature>
<evidence type="ECO:0000313" key="10">
    <source>
        <dbReference type="EMBL" id="CEP10145.1"/>
    </source>
</evidence>
<dbReference type="Proteomes" id="UP000054107">
    <property type="component" value="Unassembled WGS sequence"/>
</dbReference>
<feature type="domain" description="Sodium/calcium exchanger membrane region" evidence="9">
    <location>
        <begin position="55"/>
        <end position="193"/>
    </location>
</feature>
<dbReference type="InterPro" id="IPR051359">
    <property type="entry name" value="CaCA_antiporter"/>
</dbReference>
<dbReference type="STRING" id="35722.A0A0B7N3P9"/>
<dbReference type="AlphaFoldDB" id="A0A0B7N3P9"/>
<accession>A0A0B7N3P9</accession>
<protein>
    <recommendedName>
        <fullName evidence="9">Sodium/calcium exchanger membrane region domain-containing protein</fullName>
    </recommendedName>
</protein>
<dbReference type="GO" id="GO:0006874">
    <property type="term" value="P:intracellular calcium ion homeostasis"/>
    <property type="evidence" value="ECO:0007669"/>
    <property type="project" value="TreeGrafter"/>
</dbReference>
<feature type="transmembrane region" description="Helical" evidence="8">
    <location>
        <begin position="702"/>
        <end position="721"/>
    </location>
</feature>
<feature type="transmembrane region" description="Helical" evidence="8">
    <location>
        <begin position="480"/>
        <end position="503"/>
    </location>
</feature>
<dbReference type="OrthoDB" id="407410at2759"/>
<evidence type="ECO:0000256" key="1">
    <source>
        <dbReference type="ARBA" id="ARBA00004141"/>
    </source>
</evidence>
<feature type="transmembrane region" description="Helical" evidence="8">
    <location>
        <begin position="635"/>
        <end position="653"/>
    </location>
</feature>
<evidence type="ECO:0000256" key="8">
    <source>
        <dbReference type="SAM" id="Phobius"/>
    </source>
</evidence>
<sequence>MSQHILHCQCSDIESHQDQCAFVTSACHGFSGVFLKFYYCSTLWRPVSVAMMFSGLLLLFGAVSVVAADFFCPNLQTISSRLQLSESMAGVTVLAFGNGSPDLFSTFTAMNSGSGSLAIGELIGAAFFIVSVVSGCMGIIRPFRSKRITFMRDASFLTGAIMILTWIVYHQRICWYHGLILICYYITYVIVVVMGAYRFPGAETPALPEPKSVIMEHCNTEELLTETSRLLQSKPNGPLRLDIPAHGFQSQEHLGHIIRPVSPNSSHLSRRSSLHIDSYFPRTTSTNGSISSRLYRHAMSPRVGIRTSLFSAIEFQEQVASIKRANSTQLYPHKRDTSSILRQRHTQASVPCLSGAAARRQEGADHLLTTLHPIPNTTSSRTPESSHINDNNDYFTYISASQHNSRPPNPSESSDADPPIPEIRLAPPHLDQQPSNADNVSIHVPLKQDELKLSVSMSMLLDDICCTLFPTLQDWSSKTAFARLSALVAVPLVLIFTLTLPVAEGDEVKVDDVEVMASEAQANQHVVVITSSSPGQTPTASKSYLAVPTSERSISELNADEDLPLLLEEEEGQLGWCRWLVATQAICATTFVTCVMALNGFVPAFGILIGFLIGCVLSGLVLYKTSANEAPKWQWMLSFVGFVIALNWIFLLANEMVGLLQALGAIFDISEAIMGLTIFALGNSVGDLVANTAIAKMGFPTMAISACYAGPLLNMVLGVGISSTYQTWITGKPYELDIAPTILISSSGLITVLLSTLVVVNINGYHINSGLGWWMIIVYSTCTIVNVLIEFHIFH</sequence>
<keyword evidence="4 8" id="KW-0812">Transmembrane</keyword>
<gene>
    <name evidence="10" type="primary">PARPA_03781.1 scaffold 9785</name>
</gene>
<feature type="domain" description="Sodium/calcium exchanger membrane region" evidence="9">
    <location>
        <begin position="638"/>
        <end position="785"/>
    </location>
</feature>
<evidence type="ECO:0000313" key="11">
    <source>
        <dbReference type="Proteomes" id="UP000054107"/>
    </source>
</evidence>
<evidence type="ECO:0000256" key="7">
    <source>
        <dbReference type="SAM" id="MobiDB-lite"/>
    </source>
</evidence>
<dbReference type="Gene3D" id="1.20.1420.30">
    <property type="entry name" value="NCX, central ion-binding region"/>
    <property type="match status" value="2"/>
</dbReference>
<evidence type="ECO:0000256" key="3">
    <source>
        <dbReference type="ARBA" id="ARBA00022448"/>
    </source>
</evidence>
<evidence type="ECO:0000256" key="2">
    <source>
        <dbReference type="ARBA" id="ARBA00008170"/>
    </source>
</evidence>
<evidence type="ECO:0000259" key="9">
    <source>
        <dbReference type="Pfam" id="PF01699"/>
    </source>
</evidence>
<feature type="transmembrane region" description="Helical" evidence="8">
    <location>
        <begin position="772"/>
        <end position="794"/>
    </location>
</feature>
<dbReference type="GO" id="GO:0008324">
    <property type="term" value="F:monoatomic cation transmembrane transporter activity"/>
    <property type="evidence" value="ECO:0007669"/>
    <property type="project" value="TreeGrafter"/>
</dbReference>
<dbReference type="InterPro" id="IPR044880">
    <property type="entry name" value="NCX_ion-bd_dom_sf"/>
</dbReference>
<proteinExistence type="inferred from homology"/>
<feature type="transmembrane region" description="Helical" evidence="8">
    <location>
        <begin position="175"/>
        <end position="197"/>
    </location>
</feature>
<keyword evidence="3" id="KW-0813">Transport</keyword>
<dbReference type="PANTHER" id="PTHR12266:SF0">
    <property type="entry name" value="MITOCHONDRIAL SODIUM_CALCIUM EXCHANGER PROTEIN"/>
    <property type="match status" value="1"/>
</dbReference>
<reference evidence="10 11" key="1">
    <citation type="submission" date="2014-09" db="EMBL/GenBank/DDBJ databases">
        <authorList>
            <person name="Ellenberger Sabrina"/>
        </authorList>
    </citation>
    <scope>NUCLEOTIDE SEQUENCE [LARGE SCALE GENOMIC DNA]</scope>
    <source>
        <strain evidence="10 11">CBS 412.66</strain>
    </source>
</reference>
<comment type="similarity">
    <text evidence="2">Belongs to the Ca(2+):cation antiporter (CaCA) (TC 2.A.19) family.</text>
</comment>
<keyword evidence="11" id="KW-1185">Reference proteome</keyword>
<evidence type="ECO:0000256" key="6">
    <source>
        <dbReference type="ARBA" id="ARBA00023136"/>
    </source>
</evidence>
<feature type="region of interest" description="Disordered" evidence="7">
    <location>
        <begin position="370"/>
        <end position="437"/>
    </location>
</feature>
<evidence type="ECO:0000256" key="5">
    <source>
        <dbReference type="ARBA" id="ARBA00022989"/>
    </source>
</evidence>
<name>A0A0B7N3P9_9FUNG</name>